<feature type="region of interest" description="Disordered" evidence="2">
    <location>
        <begin position="927"/>
        <end position="1009"/>
    </location>
</feature>
<feature type="compositionally biased region" description="Polar residues" evidence="2">
    <location>
        <begin position="931"/>
        <end position="959"/>
    </location>
</feature>
<name>A0A8S9ZXG4_9BILA</name>
<evidence type="ECO:0000313" key="5">
    <source>
        <dbReference type="Proteomes" id="UP000605970"/>
    </source>
</evidence>
<dbReference type="GO" id="GO:0007266">
    <property type="term" value="P:Rho protein signal transduction"/>
    <property type="evidence" value="ECO:0007669"/>
    <property type="project" value="TreeGrafter"/>
</dbReference>
<feature type="compositionally biased region" description="Pro residues" evidence="2">
    <location>
        <begin position="872"/>
        <end position="886"/>
    </location>
</feature>
<dbReference type="Proteomes" id="UP000605970">
    <property type="component" value="Unassembled WGS sequence"/>
</dbReference>
<dbReference type="Gene3D" id="2.30.29.30">
    <property type="entry name" value="Pleckstrin-homology domain (PH domain)/Phosphotyrosine-binding domain (PTB)"/>
    <property type="match status" value="1"/>
</dbReference>
<evidence type="ECO:0000313" key="4">
    <source>
        <dbReference type="EMBL" id="KAF7638341.1"/>
    </source>
</evidence>
<feature type="region of interest" description="Disordered" evidence="2">
    <location>
        <begin position="865"/>
        <end position="890"/>
    </location>
</feature>
<feature type="domain" description="DH" evidence="3">
    <location>
        <begin position="31"/>
        <end position="124"/>
    </location>
</feature>
<dbReference type="PANTHER" id="PTHR13217:SF11">
    <property type="entry name" value="PLECKSTRIN HOMOLOGY DOMAIN-CONTAINING FAMILY G MEMBER 5"/>
    <property type="match status" value="1"/>
</dbReference>
<accession>A0A8S9ZXG4</accession>
<dbReference type="InterPro" id="IPR001849">
    <property type="entry name" value="PH_domain"/>
</dbReference>
<dbReference type="Gene3D" id="1.20.900.10">
    <property type="entry name" value="Dbl homology (DH) domain"/>
    <property type="match status" value="1"/>
</dbReference>
<dbReference type="SUPFAM" id="SSF48065">
    <property type="entry name" value="DBL homology domain (DH-domain)"/>
    <property type="match status" value="1"/>
</dbReference>
<protein>
    <submittedName>
        <fullName evidence="4">DH domain-containing protein</fullName>
    </submittedName>
</protein>
<gene>
    <name evidence="4" type="ORF">Mgra_00002317</name>
</gene>
<dbReference type="GO" id="GO:0005085">
    <property type="term" value="F:guanyl-nucleotide exchange factor activity"/>
    <property type="evidence" value="ECO:0007669"/>
    <property type="project" value="InterPro"/>
</dbReference>
<feature type="compositionally biased region" description="Low complexity" evidence="2">
    <location>
        <begin position="758"/>
        <end position="767"/>
    </location>
</feature>
<feature type="compositionally biased region" description="Basic and acidic residues" evidence="2">
    <location>
        <begin position="991"/>
        <end position="1000"/>
    </location>
</feature>
<dbReference type="InterPro" id="IPR011993">
    <property type="entry name" value="PH-like_dom_sf"/>
</dbReference>
<keyword evidence="1" id="KW-0175">Coiled coil</keyword>
<dbReference type="SUPFAM" id="SSF50729">
    <property type="entry name" value="PH domain-like"/>
    <property type="match status" value="1"/>
</dbReference>
<comment type="caution">
    <text evidence="4">The sequence shown here is derived from an EMBL/GenBank/DDBJ whole genome shotgun (WGS) entry which is preliminary data.</text>
</comment>
<dbReference type="GO" id="GO:0043542">
    <property type="term" value="P:endothelial cell migration"/>
    <property type="evidence" value="ECO:0007669"/>
    <property type="project" value="TreeGrafter"/>
</dbReference>
<dbReference type="AlphaFoldDB" id="A0A8S9ZXG4"/>
<dbReference type="GO" id="GO:0030139">
    <property type="term" value="C:endocytic vesicle"/>
    <property type="evidence" value="ECO:0007669"/>
    <property type="project" value="TreeGrafter"/>
</dbReference>
<dbReference type="InterPro" id="IPR040181">
    <property type="entry name" value="PKHG5/7"/>
</dbReference>
<proteinExistence type="predicted"/>
<reference evidence="4" key="1">
    <citation type="journal article" date="2020" name="Ecol. Evol.">
        <title>Genome structure and content of the rice root-knot nematode (Meloidogyne graminicola).</title>
        <authorList>
            <person name="Phan N.T."/>
            <person name="Danchin E.G.J."/>
            <person name="Klopp C."/>
            <person name="Perfus-Barbeoch L."/>
            <person name="Kozlowski D.K."/>
            <person name="Koutsovoulos G.D."/>
            <person name="Lopez-Roques C."/>
            <person name="Bouchez O."/>
            <person name="Zahm M."/>
            <person name="Besnard G."/>
            <person name="Bellafiore S."/>
        </authorList>
    </citation>
    <scope>NUCLEOTIDE SEQUENCE</scope>
    <source>
        <strain evidence="4">VN-18</strain>
    </source>
</reference>
<dbReference type="Pfam" id="PF00621">
    <property type="entry name" value="RhoGEF"/>
    <property type="match status" value="1"/>
</dbReference>
<feature type="compositionally biased region" description="Pro residues" evidence="2">
    <location>
        <begin position="962"/>
        <end position="971"/>
    </location>
</feature>
<feature type="coiled-coil region" evidence="1">
    <location>
        <begin position="464"/>
        <end position="500"/>
    </location>
</feature>
<evidence type="ECO:0000259" key="3">
    <source>
        <dbReference type="PROSITE" id="PS50010"/>
    </source>
</evidence>
<evidence type="ECO:0000256" key="2">
    <source>
        <dbReference type="SAM" id="MobiDB-lite"/>
    </source>
</evidence>
<dbReference type="PANTHER" id="PTHR13217">
    <property type="entry name" value="PLECKSTRIN HOMOLOGY DOMAIN-CONTAINING FAMILY G MEMBER 7"/>
    <property type="match status" value="1"/>
</dbReference>
<dbReference type="SMART" id="SM00233">
    <property type="entry name" value="PH"/>
    <property type="match status" value="1"/>
</dbReference>
<dbReference type="OrthoDB" id="660555at2759"/>
<keyword evidence="5" id="KW-1185">Reference proteome</keyword>
<organism evidence="4 5">
    <name type="scientific">Meloidogyne graminicola</name>
    <dbReference type="NCBI Taxonomy" id="189291"/>
    <lineage>
        <taxon>Eukaryota</taxon>
        <taxon>Metazoa</taxon>
        <taxon>Ecdysozoa</taxon>
        <taxon>Nematoda</taxon>
        <taxon>Chromadorea</taxon>
        <taxon>Rhabditida</taxon>
        <taxon>Tylenchina</taxon>
        <taxon>Tylenchomorpha</taxon>
        <taxon>Tylenchoidea</taxon>
        <taxon>Meloidogynidae</taxon>
        <taxon>Meloidogyninae</taxon>
        <taxon>Meloidogyne</taxon>
    </lineage>
</organism>
<feature type="region of interest" description="Disordered" evidence="2">
    <location>
        <begin position="743"/>
        <end position="771"/>
    </location>
</feature>
<dbReference type="GO" id="GO:0030424">
    <property type="term" value="C:axon"/>
    <property type="evidence" value="ECO:0007669"/>
    <property type="project" value="TreeGrafter"/>
</dbReference>
<dbReference type="PROSITE" id="PS50010">
    <property type="entry name" value="DH_2"/>
    <property type="match status" value="1"/>
</dbReference>
<dbReference type="InterPro" id="IPR035899">
    <property type="entry name" value="DBL_dom_sf"/>
</dbReference>
<evidence type="ECO:0000256" key="1">
    <source>
        <dbReference type="SAM" id="Coils"/>
    </source>
</evidence>
<dbReference type="EMBL" id="JABEBT010000013">
    <property type="protein sequence ID" value="KAF7638341.1"/>
    <property type="molecule type" value="Genomic_DNA"/>
</dbReference>
<dbReference type="InterPro" id="IPR000219">
    <property type="entry name" value="DH_dom"/>
</dbReference>
<dbReference type="CDD" id="cd13244">
    <property type="entry name" value="PH_PLEKHG5_G6"/>
    <property type="match status" value="1"/>
</dbReference>
<sequence length="1042" mass="117949">MLKQSRETKDPLNALLLRNGFESILDWSLCYIDFNIGLSESHAYVQKKQKENEMFAEFVRWAEQHTLLNRQKLVDALSGPMQRITRYSLLLKAVQRSAANTDEKLIIQSMIDCVETATFRLNYEMNNNDLRIQLAELMKTIESYDVIDNDEFEKLFPLPPSPPINSSLFNNYNNNNNQQQQQLLFAAAMNRPPPHFNLLLPMPFLGLQQPKFRRLYTRGDLKMREGKQSPKQEVHCILFTDMLLICKSVSRRNDRLRITKQPMHISNLRFHHFNEGTGFYLICMNEFESPSHFLLMFTAGMEETKRWLEMMAMAQQDFSALRAAATTNDNFFGINDKFINYQGINISNNNKNNCCCSHNQTSTFSTESLRQIFQQQKQCNCNYCISTISSNNVLHRKSRSMDSQVMIATGAVDLFPENSLEGTICCNNNNNSNNILPPQLITRRSVDQLLNKQKELKCFCHYEINNFDKQKQLKNNVLENEEENKKIKEEFIENKNILNEENKKEDFEGKQKLLTLNKELISFSNQNDIEKNKNDKIITTSIPSIIDNTSLSADHSIILNAMNVAASTAAALITPVAVSNNIGLNNSQNDSQQNISSLIPNSVITSPCINNNQRRFEKRYHTVGEIDTVRRQSPKQFSTLTNKLKLNCTNEGCNIAADEDNDNNIIISSNCCTTEIPTNVSCSVSTANSTGILKRFSWNVSSAVSGSSRKISSKLQELNGRRFSSQSTMSCLSSESFASSSSGISSASSLHSSHHSTETTNSNTKSHISCGEQSTITTNSISSSTKSTLQINECTDSDDDRQTPKQQQQLIDTNILEIQPHRLVIGVCPDNDQKLEKGTPTTLEHQISNKLSEEILEKKDSKIKDKINDHSPSPPPFPQSQPPPLSLTPSSISSITYIEEEEGNHNNNIKTEDGEQIDFEECSSLRPRVSAMTSSTIESSWPKSQRQRHNNGNVYSTINKLPPIPPTPPTKPAHIYNRQSSPIITTTTTKTNKEKNKSRNIDNNSLDDNGNELMRLILNDGLETSLRDLNIGSKEFLYYLLH</sequence>
<dbReference type="GO" id="GO:0005886">
    <property type="term" value="C:plasma membrane"/>
    <property type="evidence" value="ECO:0007669"/>
    <property type="project" value="TreeGrafter"/>
</dbReference>